<keyword evidence="4 12" id="KW-0768">Sushi</keyword>
<dbReference type="PROSITE" id="PS50923">
    <property type="entry name" value="SUSHI"/>
    <property type="match status" value="4"/>
</dbReference>
<keyword evidence="10" id="KW-0325">Glycoprotein</keyword>
<feature type="compositionally biased region" description="Polar residues" evidence="13">
    <location>
        <begin position="544"/>
        <end position="554"/>
    </location>
</feature>
<keyword evidence="9" id="KW-1015">Disulfide bond</keyword>
<feature type="domain" description="Sushi" evidence="15">
    <location>
        <begin position="155"/>
        <end position="216"/>
    </location>
</feature>
<evidence type="ECO:0000256" key="8">
    <source>
        <dbReference type="ARBA" id="ARBA00023136"/>
    </source>
</evidence>
<evidence type="ECO:0000256" key="10">
    <source>
        <dbReference type="ARBA" id="ARBA00023180"/>
    </source>
</evidence>
<dbReference type="FunFam" id="2.10.70.10:FF:000055">
    <property type="entry name" value="Complement decay-accelerating factor, GPI-anchored"/>
    <property type="match status" value="1"/>
</dbReference>
<evidence type="ECO:0000256" key="2">
    <source>
        <dbReference type="ARBA" id="ARBA00010908"/>
    </source>
</evidence>
<dbReference type="Proteomes" id="UP000515140">
    <property type="component" value="Unplaced"/>
</dbReference>
<dbReference type="InterPro" id="IPR000436">
    <property type="entry name" value="Sushi_SCR_CCP_dom"/>
</dbReference>
<evidence type="ECO:0000313" key="17">
    <source>
        <dbReference type="RefSeq" id="XP_020858812.1"/>
    </source>
</evidence>
<dbReference type="CTD" id="1604"/>
<dbReference type="InterPro" id="IPR050350">
    <property type="entry name" value="Compl-Cell_Adhes-Reg"/>
</dbReference>
<evidence type="ECO:0000256" key="5">
    <source>
        <dbReference type="ARBA" id="ARBA00022737"/>
    </source>
</evidence>
<feature type="compositionally biased region" description="Polar residues" evidence="13">
    <location>
        <begin position="448"/>
        <end position="472"/>
    </location>
</feature>
<evidence type="ECO:0000256" key="13">
    <source>
        <dbReference type="SAM" id="MobiDB-lite"/>
    </source>
</evidence>
<dbReference type="AlphaFoldDB" id="A0A6P5LKM3"/>
<dbReference type="SMART" id="SM00032">
    <property type="entry name" value="CCP"/>
    <property type="match status" value="4"/>
</dbReference>
<comment type="function">
    <text evidence="11">This protein recognizes C4b and C3b fragments that condense with cell-surface hydroxyl or amino groups when nascent C4b and C3b are locally generated during C4 and c3 activation. Interaction of daf with cell-associated C4b and C3b polypeptides interferes with their ability to catalyze the conversion of C2 and factor B to enzymatically active C2a and Bb and thereby prevents the formation of C4b2a and C3bBb, the amplification convertases of the complement cascade. Inhibits complement activation by destabilizing and preventing the formation of C3 and C5 convertases, which prevents complement damage.</text>
</comment>
<feature type="region of interest" description="Disordered" evidence="13">
    <location>
        <begin position="510"/>
        <end position="638"/>
    </location>
</feature>
<evidence type="ECO:0000256" key="6">
    <source>
        <dbReference type="ARBA" id="ARBA00022859"/>
    </source>
</evidence>
<evidence type="ECO:0000256" key="9">
    <source>
        <dbReference type="ARBA" id="ARBA00023157"/>
    </source>
</evidence>
<name>A0A6P5LKM3_PHACI</name>
<dbReference type="Pfam" id="PF00084">
    <property type="entry name" value="Sushi"/>
    <property type="match status" value="4"/>
</dbReference>
<dbReference type="SUPFAM" id="SSF57535">
    <property type="entry name" value="Complement control module/SCR domain"/>
    <property type="match status" value="4"/>
</dbReference>
<organism evidence="16 17">
    <name type="scientific">Phascolarctos cinereus</name>
    <name type="common">Koala</name>
    <dbReference type="NCBI Taxonomy" id="38626"/>
    <lineage>
        <taxon>Eukaryota</taxon>
        <taxon>Metazoa</taxon>
        <taxon>Chordata</taxon>
        <taxon>Craniata</taxon>
        <taxon>Vertebrata</taxon>
        <taxon>Euteleostomi</taxon>
        <taxon>Mammalia</taxon>
        <taxon>Metatheria</taxon>
        <taxon>Diprotodontia</taxon>
        <taxon>Phascolarctidae</taxon>
        <taxon>Phascolarctos</taxon>
    </lineage>
</organism>
<dbReference type="PANTHER" id="PTHR19325:SF317">
    <property type="entry name" value="COMPLEMENT DECAY-ACCELERATING FACTOR"/>
    <property type="match status" value="1"/>
</dbReference>
<feature type="domain" description="Sushi" evidence="15">
    <location>
        <begin position="91"/>
        <end position="154"/>
    </location>
</feature>
<reference evidence="17" key="1">
    <citation type="submission" date="2025-08" db="UniProtKB">
        <authorList>
            <consortium name="RefSeq"/>
        </authorList>
    </citation>
    <scope>IDENTIFICATION</scope>
    <source>
        <tissue evidence="17">Spleen</tissue>
    </source>
</reference>
<dbReference type="PANTHER" id="PTHR19325">
    <property type="entry name" value="COMPLEMENT COMPONENT-RELATED SUSHI DOMAIN-CONTAINING"/>
    <property type="match status" value="1"/>
</dbReference>
<evidence type="ECO:0000256" key="7">
    <source>
        <dbReference type="ARBA" id="ARBA00022875"/>
    </source>
</evidence>
<keyword evidence="8" id="KW-0472">Membrane</keyword>
<dbReference type="GO" id="GO:0006958">
    <property type="term" value="P:complement activation, classical pathway"/>
    <property type="evidence" value="ECO:0007669"/>
    <property type="project" value="UniProtKB-KW"/>
</dbReference>
<evidence type="ECO:0000313" key="16">
    <source>
        <dbReference type="Proteomes" id="UP000515140"/>
    </source>
</evidence>
<evidence type="ECO:0000256" key="4">
    <source>
        <dbReference type="ARBA" id="ARBA00022659"/>
    </source>
</evidence>
<dbReference type="RefSeq" id="XP_020858812.1">
    <property type="nucleotide sequence ID" value="XM_021003153.1"/>
</dbReference>
<feature type="compositionally biased region" description="Low complexity" evidence="13">
    <location>
        <begin position="609"/>
        <end position="635"/>
    </location>
</feature>
<keyword evidence="16" id="KW-1185">Reference proteome</keyword>
<gene>
    <name evidence="17" type="primary">CD55</name>
</gene>
<evidence type="ECO:0000256" key="3">
    <source>
        <dbReference type="ARBA" id="ARBA00022588"/>
    </source>
</evidence>
<proteinExistence type="inferred from homology"/>
<dbReference type="CDD" id="cd00033">
    <property type="entry name" value="CCP"/>
    <property type="match status" value="4"/>
</dbReference>
<feature type="chain" id="PRO_5028340827" evidence="14">
    <location>
        <begin position="29"/>
        <end position="751"/>
    </location>
</feature>
<dbReference type="GO" id="GO:0016020">
    <property type="term" value="C:membrane"/>
    <property type="evidence" value="ECO:0007669"/>
    <property type="project" value="UniProtKB-SubCell"/>
</dbReference>
<evidence type="ECO:0000259" key="15">
    <source>
        <dbReference type="PROSITE" id="PS50923"/>
    </source>
</evidence>
<evidence type="ECO:0000256" key="14">
    <source>
        <dbReference type="SAM" id="SignalP"/>
    </source>
</evidence>
<comment type="caution">
    <text evidence="12">Lacks conserved residue(s) required for the propagation of feature annotation.</text>
</comment>
<dbReference type="KEGG" id="pcw:110219629"/>
<feature type="compositionally biased region" description="Low complexity" evidence="13">
    <location>
        <begin position="433"/>
        <end position="446"/>
    </location>
</feature>
<feature type="domain" description="Sushi" evidence="15">
    <location>
        <begin position="28"/>
        <end position="90"/>
    </location>
</feature>
<dbReference type="GO" id="GO:0045087">
    <property type="term" value="P:innate immune response"/>
    <property type="evidence" value="ECO:0007669"/>
    <property type="project" value="UniProtKB-KW"/>
</dbReference>
<dbReference type="InParanoid" id="A0A6P5LKM3"/>
<feature type="region of interest" description="Disordered" evidence="13">
    <location>
        <begin position="379"/>
        <end position="475"/>
    </location>
</feature>
<protein>
    <submittedName>
        <fullName evidence="17">Complement decay-accelerating factor isoform X1</fullName>
    </submittedName>
</protein>
<dbReference type="GeneID" id="110219629"/>
<feature type="compositionally biased region" description="Low complexity" evidence="13">
    <location>
        <begin position="563"/>
        <end position="591"/>
    </location>
</feature>
<evidence type="ECO:0000256" key="1">
    <source>
        <dbReference type="ARBA" id="ARBA00004370"/>
    </source>
</evidence>
<dbReference type="Gene3D" id="2.10.70.10">
    <property type="entry name" value="Complement Module, domain 1"/>
    <property type="match status" value="4"/>
</dbReference>
<keyword evidence="6" id="KW-0391">Immunity</keyword>
<feature type="domain" description="Sushi" evidence="15">
    <location>
        <begin position="217"/>
        <end position="279"/>
    </location>
</feature>
<evidence type="ECO:0000256" key="12">
    <source>
        <dbReference type="PROSITE-ProRule" id="PRU00302"/>
    </source>
</evidence>
<sequence length="751" mass="79435">MSSASPRAPPTPGLLGLLSLLLLPAAHGACSIPPDIPNAKPELSGLTSFPVKSTVTYKCNKGFVKIPGKSDSIVCLQSDKWSRLSEFCNRTCNVPPSLRFASLKKQFSKQNYFPVGFTVQYECRPGYKRDNSLPANLTCFQNLMWSSASEFCKRKSCLTPQELPHGHVIVTTDILFGSTITFTCDTGYRLVGPQDSQCILMDKNVTWSDPHPKCTEILCHDPPEIANGRIQEKQDSYKNGSFVTYVCNNDFSLIGEKYIHCTVKDEQGEWSGPLPECKETTTLAPTAEKSIITKAPATPAQAMEQASATNAPATPAQAMEQASATNAPATPAQPVEQVNETNAPATPAQPVEQVNATNAPATPAQPVEQVNAMNAPATPAQAMEQASATNAPATPAQAMEQASATNAPATPAQPVEQVNETNAPATPAQPVEQVNATNAPATPAQAMEQASATNSPATPAQAMEQASATNAPATPAQPVEQVNEMNAPATPAQPVEQVNATNAPAIPAQAMEQASATKAPATPAQPVEQASATNAPATPAQAMEQASATNTPATPAQAMEQVSATNAPATSAPPTEQASATNAPATSAPPTEQANATNTPSKQAPPPTQQASTTNAATTPTTPTTKKSTPTRSSTRIVTTLRSTTAASFHMTRPSSTKFQGKGTIPSGAVINTYGKFGCQTFLRSCDPCKKSLPKESESLRVSKIYQVNGWYGQILLKFRRIKCSWVLDMFQISSKRTPVRWICFKLIKSY</sequence>
<keyword evidence="3" id="KW-0399">Innate immunity</keyword>
<feature type="region of interest" description="Disordered" evidence="13">
    <location>
        <begin position="298"/>
        <end position="345"/>
    </location>
</feature>
<keyword evidence="5" id="KW-0677">Repeat</keyword>
<dbReference type="InterPro" id="IPR035976">
    <property type="entry name" value="Sushi/SCR/CCP_sf"/>
</dbReference>
<keyword evidence="14" id="KW-0732">Signal</keyword>
<evidence type="ECO:0000256" key="11">
    <source>
        <dbReference type="ARBA" id="ARBA00045541"/>
    </source>
</evidence>
<comment type="similarity">
    <text evidence="2">Belongs to the receptors of complement activation (RCA) family.</text>
</comment>
<accession>A0A6P5LKM3</accession>
<comment type="subcellular location">
    <subcellularLocation>
        <location evidence="1">Membrane</location>
    </subcellularLocation>
</comment>
<keyword evidence="7" id="KW-0180">Complement pathway</keyword>
<feature type="signal peptide" evidence="14">
    <location>
        <begin position="1"/>
        <end position="28"/>
    </location>
</feature>